<gene>
    <name evidence="2" type="ORF">B0H17DRAFT_1209672</name>
</gene>
<dbReference type="AlphaFoldDB" id="A0AAD7G9Q6"/>
<evidence type="ECO:0000313" key="3">
    <source>
        <dbReference type="Proteomes" id="UP001221757"/>
    </source>
</evidence>
<keyword evidence="3" id="KW-1185">Reference proteome</keyword>
<proteinExistence type="predicted"/>
<organism evidence="2 3">
    <name type="scientific">Mycena rosella</name>
    <name type="common">Pink bonnet</name>
    <name type="synonym">Agaricus rosellus</name>
    <dbReference type="NCBI Taxonomy" id="1033263"/>
    <lineage>
        <taxon>Eukaryota</taxon>
        <taxon>Fungi</taxon>
        <taxon>Dikarya</taxon>
        <taxon>Basidiomycota</taxon>
        <taxon>Agaricomycotina</taxon>
        <taxon>Agaricomycetes</taxon>
        <taxon>Agaricomycetidae</taxon>
        <taxon>Agaricales</taxon>
        <taxon>Marasmiineae</taxon>
        <taxon>Mycenaceae</taxon>
        <taxon>Mycena</taxon>
    </lineage>
</organism>
<evidence type="ECO:0000256" key="1">
    <source>
        <dbReference type="SAM" id="MobiDB-lite"/>
    </source>
</evidence>
<accession>A0AAD7G9Q6</accession>
<name>A0AAD7G9Q6_MYCRO</name>
<dbReference type="Proteomes" id="UP001221757">
    <property type="component" value="Unassembled WGS sequence"/>
</dbReference>
<comment type="caution">
    <text evidence="2">The sequence shown here is derived from an EMBL/GenBank/DDBJ whole genome shotgun (WGS) entry which is preliminary data.</text>
</comment>
<reference evidence="2" key="1">
    <citation type="submission" date="2023-03" db="EMBL/GenBank/DDBJ databases">
        <title>Massive genome expansion in bonnet fungi (Mycena s.s.) driven by repeated elements and novel gene families across ecological guilds.</title>
        <authorList>
            <consortium name="Lawrence Berkeley National Laboratory"/>
            <person name="Harder C.B."/>
            <person name="Miyauchi S."/>
            <person name="Viragh M."/>
            <person name="Kuo A."/>
            <person name="Thoen E."/>
            <person name="Andreopoulos B."/>
            <person name="Lu D."/>
            <person name="Skrede I."/>
            <person name="Drula E."/>
            <person name="Henrissat B."/>
            <person name="Morin E."/>
            <person name="Kohler A."/>
            <person name="Barry K."/>
            <person name="LaButti K."/>
            <person name="Morin E."/>
            <person name="Salamov A."/>
            <person name="Lipzen A."/>
            <person name="Mereny Z."/>
            <person name="Hegedus B."/>
            <person name="Baldrian P."/>
            <person name="Stursova M."/>
            <person name="Weitz H."/>
            <person name="Taylor A."/>
            <person name="Grigoriev I.V."/>
            <person name="Nagy L.G."/>
            <person name="Martin F."/>
            <person name="Kauserud H."/>
        </authorList>
    </citation>
    <scope>NUCLEOTIDE SEQUENCE</scope>
    <source>
        <strain evidence="2">CBHHK067</strain>
    </source>
</reference>
<evidence type="ECO:0000313" key="2">
    <source>
        <dbReference type="EMBL" id="KAJ7669603.1"/>
    </source>
</evidence>
<sequence>MRKRHASIADDMRLTHVVSAVALSSSPQALPVSSSDHIVSSSARRQHGVVSTALSSLPALIVPLPSSEAGSSIVDHPTPFTPVPIPPRSPARLSRAWAHDNPCTPRPWSSLVMFWLWPEVKKPRLFGETSRLARPAPPPRRSSAARAASRGCRNALRMIMSVTDPLEFRARSWYSASFALSPCPIRLRNSVSIITDVAADSHPRILDFLGEVSNVFSLRIHRYVHHVNGADTERPRLRPECPFSADVIFLPTARVACPHFVTVVPYNPTLRKSADTAL</sequence>
<dbReference type="EMBL" id="JARKIE010000187">
    <property type="protein sequence ID" value="KAJ7669603.1"/>
    <property type="molecule type" value="Genomic_DNA"/>
</dbReference>
<feature type="region of interest" description="Disordered" evidence="1">
    <location>
        <begin position="130"/>
        <end position="149"/>
    </location>
</feature>
<protein>
    <submittedName>
        <fullName evidence="2">Uncharacterized protein</fullName>
    </submittedName>
</protein>